<feature type="compositionally biased region" description="Low complexity" evidence="1">
    <location>
        <begin position="254"/>
        <end position="265"/>
    </location>
</feature>
<feature type="compositionally biased region" description="Basic and acidic residues" evidence="1">
    <location>
        <begin position="413"/>
        <end position="424"/>
    </location>
</feature>
<feature type="compositionally biased region" description="Polar residues" evidence="1">
    <location>
        <begin position="331"/>
        <end position="346"/>
    </location>
</feature>
<feature type="compositionally biased region" description="Low complexity" evidence="1">
    <location>
        <begin position="609"/>
        <end position="624"/>
    </location>
</feature>
<feature type="compositionally biased region" description="Basic and acidic residues" evidence="1">
    <location>
        <begin position="945"/>
        <end position="957"/>
    </location>
</feature>
<dbReference type="AlphaFoldDB" id="A0AA88UPR4"/>
<feature type="region of interest" description="Disordered" evidence="1">
    <location>
        <begin position="285"/>
        <end position="440"/>
    </location>
</feature>
<name>A0AA88UPR4_9ASTE</name>
<evidence type="ECO:0000313" key="3">
    <source>
        <dbReference type="Proteomes" id="UP001187471"/>
    </source>
</evidence>
<feature type="compositionally biased region" description="Polar residues" evidence="1">
    <location>
        <begin position="358"/>
        <end position="376"/>
    </location>
</feature>
<reference evidence="2" key="1">
    <citation type="submission" date="2022-12" db="EMBL/GenBank/DDBJ databases">
        <title>Draft genome assemblies for two species of Escallonia (Escalloniales).</title>
        <authorList>
            <person name="Chanderbali A."/>
            <person name="Dervinis C."/>
            <person name="Anghel I."/>
            <person name="Soltis D."/>
            <person name="Soltis P."/>
            <person name="Zapata F."/>
        </authorList>
    </citation>
    <scope>NUCLEOTIDE SEQUENCE</scope>
    <source>
        <strain evidence="2">UCBG92.1500</strain>
        <tissue evidence="2">Leaf</tissue>
    </source>
</reference>
<feature type="region of interest" description="Disordered" evidence="1">
    <location>
        <begin position="463"/>
        <end position="695"/>
    </location>
</feature>
<feature type="region of interest" description="Disordered" evidence="1">
    <location>
        <begin position="161"/>
        <end position="269"/>
    </location>
</feature>
<evidence type="ECO:0000256" key="1">
    <source>
        <dbReference type="SAM" id="MobiDB-lite"/>
    </source>
</evidence>
<keyword evidence="3" id="KW-1185">Reference proteome</keyword>
<sequence length="1004" mass="109672">MEGGIDADALLDYAVFRIFPGQNRFLRVVSSPDLLSKTNALGNEINQLEETKKFQISLYMKDHQNHSRSAETDSSTSNGMVLQQAEEDIASSDASKHELLRAVDLRLTALRGELAATYNQAAGLTCSPDDLINLEILSHHFGAGDIRNSLRNLVEVNQESLTDFPRDSKPFSKNDSSAGRVGKSERSTEISKPSNSDTPVKYGVSPAKVAQVERECSTESDESSSSSEEDQPSVERSRTLTRSATPRRSASPMRRIQIGRSGSRRATPITIKSLNFFPARERVVSHGDEAVNSSEGEGSEKPPRKSDNHVRRMSVQDAISLFENKQKDQPVENQKTRSSLNPSVGANRSVLRRWSSGMGESSAQCPADTVSESSSPMALDNIAGGEASKSSQELKPDSDFVAGCQIPAETAEVDAKSDSSEKRVCNPIGTPVDNLVTQREEVGEKITASAEWSRQKEAELNQLLMKMMESKPVKPVKNRSMVPDHSKSNNDPGEQRGGFYDHYKQKRDEKLRGETAGKRAEKEVHLRAMQQFLDERKSEMASTKVSDVGRRPTPSKPQKSLKNLPQLAKPKKEVSKPAVVKKASSKASPVPAARKSWPSTPSPRATGISPARAPAGTTSAGTTPTRRKPQPASPVPRSSPKVERSQPRPKTVNVVPKEINKGNKVVNDKKQQTVTKSGKLAKTKTQTTSEDSSMAKPSFYSKVTKKSSVVPVESKPFLRKGSGTGPGVGPVVVKTKAALQAEDHLRNSEDVVNVEETEVVTNTSDLVGKKQESDPDTLEIRADLISPPQVVNPQKCEDPEISCQVTASVDGSFTRMADSPTESVAEELIIHPTAWVEIEEHHDQSIIPCDDRTCQTSSPANSAPVGMPSPRIRHSLSQMLLEEISESEITEWGNAENPPAMVYQKDSPKGLKRLLKFARKSRTDAHLTGWSSPPAFSEGEDDVEETKAGKRGADNLLRKARNYGPQKTTMREANEKNPSSHDDFGMLSLCSHVDLCPLPFISIS</sequence>
<feature type="compositionally biased region" description="Polar residues" evidence="1">
    <location>
        <begin position="683"/>
        <end position="692"/>
    </location>
</feature>
<comment type="caution">
    <text evidence="2">The sequence shown here is derived from an EMBL/GenBank/DDBJ whole genome shotgun (WGS) entry which is preliminary data.</text>
</comment>
<feature type="compositionally biased region" description="Low complexity" evidence="1">
    <location>
        <begin position="576"/>
        <end position="593"/>
    </location>
</feature>
<feature type="compositionally biased region" description="Basic and acidic residues" evidence="1">
    <location>
        <begin position="658"/>
        <end position="671"/>
    </location>
</feature>
<proteinExistence type="predicted"/>
<dbReference type="PANTHER" id="PTHR31008">
    <property type="entry name" value="COP1-INTERACTING PROTEIN-RELATED"/>
    <property type="match status" value="1"/>
</dbReference>
<accession>A0AA88UPR4</accession>
<gene>
    <name evidence="2" type="ORF">RJ640_026216</name>
</gene>
<feature type="region of interest" description="Disordered" evidence="1">
    <location>
        <begin position="926"/>
        <end position="980"/>
    </location>
</feature>
<feature type="compositionally biased region" description="Acidic residues" evidence="1">
    <location>
        <begin position="218"/>
        <end position="232"/>
    </location>
</feature>
<evidence type="ECO:0008006" key="4">
    <source>
        <dbReference type="Google" id="ProtNLM"/>
    </source>
</evidence>
<evidence type="ECO:0000313" key="2">
    <source>
        <dbReference type="EMBL" id="KAK2988948.1"/>
    </source>
</evidence>
<dbReference type="EMBL" id="JAVXUO010000799">
    <property type="protein sequence ID" value="KAK2988948.1"/>
    <property type="molecule type" value="Genomic_DNA"/>
</dbReference>
<organism evidence="2 3">
    <name type="scientific">Escallonia rubra</name>
    <dbReference type="NCBI Taxonomy" id="112253"/>
    <lineage>
        <taxon>Eukaryota</taxon>
        <taxon>Viridiplantae</taxon>
        <taxon>Streptophyta</taxon>
        <taxon>Embryophyta</taxon>
        <taxon>Tracheophyta</taxon>
        <taxon>Spermatophyta</taxon>
        <taxon>Magnoliopsida</taxon>
        <taxon>eudicotyledons</taxon>
        <taxon>Gunneridae</taxon>
        <taxon>Pentapetalae</taxon>
        <taxon>asterids</taxon>
        <taxon>campanulids</taxon>
        <taxon>Escalloniales</taxon>
        <taxon>Escalloniaceae</taxon>
        <taxon>Escallonia</taxon>
    </lineage>
</organism>
<feature type="compositionally biased region" description="Basic and acidic residues" evidence="1">
    <location>
        <begin position="969"/>
        <end position="980"/>
    </location>
</feature>
<feature type="compositionally biased region" description="Basic and acidic residues" evidence="1">
    <location>
        <begin position="298"/>
        <end position="310"/>
    </location>
</feature>
<dbReference type="Proteomes" id="UP001187471">
    <property type="component" value="Unassembled WGS sequence"/>
</dbReference>
<dbReference type="PANTHER" id="PTHR31008:SF5">
    <property type="entry name" value="EXPRESSED PROTEIN"/>
    <property type="match status" value="1"/>
</dbReference>
<protein>
    <recommendedName>
        <fullName evidence="4">COP1-interacting protein 7</fullName>
    </recommendedName>
</protein>
<feature type="compositionally biased region" description="Basic and acidic residues" evidence="1">
    <location>
        <begin position="499"/>
        <end position="526"/>
    </location>
</feature>